<evidence type="ECO:0000256" key="1">
    <source>
        <dbReference type="SAM" id="Phobius"/>
    </source>
</evidence>
<protein>
    <submittedName>
        <fullName evidence="2">Uncharacterized protein</fullName>
    </submittedName>
</protein>
<proteinExistence type="predicted"/>
<dbReference type="EMBL" id="MU151142">
    <property type="protein sequence ID" value="KAF9449036.1"/>
    <property type="molecule type" value="Genomic_DNA"/>
</dbReference>
<keyword evidence="3" id="KW-1185">Reference proteome</keyword>
<gene>
    <name evidence="2" type="ORF">P691DRAFT_587377</name>
</gene>
<keyword evidence="1" id="KW-0472">Membrane</keyword>
<feature type="transmembrane region" description="Helical" evidence="1">
    <location>
        <begin position="47"/>
        <end position="64"/>
    </location>
</feature>
<keyword evidence="1" id="KW-1133">Transmembrane helix</keyword>
<evidence type="ECO:0000313" key="2">
    <source>
        <dbReference type="EMBL" id="KAF9449036.1"/>
    </source>
</evidence>
<evidence type="ECO:0000313" key="3">
    <source>
        <dbReference type="Proteomes" id="UP000807342"/>
    </source>
</evidence>
<dbReference type="AlphaFoldDB" id="A0A9P5XFV0"/>
<accession>A0A9P5XFV0</accession>
<name>A0A9P5XFV0_9AGAR</name>
<comment type="caution">
    <text evidence="2">The sequence shown here is derived from an EMBL/GenBank/DDBJ whole genome shotgun (WGS) entry which is preliminary data.</text>
</comment>
<organism evidence="2 3">
    <name type="scientific">Macrolepiota fuliginosa MF-IS2</name>
    <dbReference type="NCBI Taxonomy" id="1400762"/>
    <lineage>
        <taxon>Eukaryota</taxon>
        <taxon>Fungi</taxon>
        <taxon>Dikarya</taxon>
        <taxon>Basidiomycota</taxon>
        <taxon>Agaricomycotina</taxon>
        <taxon>Agaricomycetes</taxon>
        <taxon>Agaricomycetidae</taxon>
        <taxon>Agaricales</taxon>
        <taxon>Agaricineae</taxon>
        <taxon>Agaricaceae</taxon>
        <taxon>Macrolepiota</taxon>
    </lineage>
</organism>
<dbReference type="Proteomes" id="UP000807342">
    <property type="component" value="Unassembled WGS sequence"/>
</dbReference>
<reference evidence="2" key="1">
    <citation type="submission" date="2020-11" db="EMBL/GenBank/DDBJ databases">
        <authorList>
            <consortium name="DOE Joint Genome Institute"/>
            <person name="Ahrendt S."/>
            <person name="Riley R."/>
            <person name="Andreopoulos W."/>
            <person name="Labutti K."/>
            <person name="Pangilinan J."/>
            <person name="Ruiz-Duenas F.J."/>
            <person name="Barrasa J.M."/>
            <person name="Sanchez-Garcia M."/>
            <person name="Camarero S."/>
            <person name="Miyauchi S."/>
            <person name="Serrano A."/>
            <person name="Linde D."/>
            <person name="Babiker R."/>
            <person name="Drula E."/>
            <person name="Ayuso-Fernandez I."/>
            <person name="Pacheco R."/>
            <person name="Padilla G."/>
            <person name="Ferreira P."/>
            <person name="Barriuso J."/>
            <person name="Kellner H."/>
            <person name="Castanera R."/>
            <person name="Alfaro M."/>
            <person name="Ramirez L."/>
            <person name="Pisabarro A.G."/>
            <person name="Kuo A."/>
            <person name="Tritt A."/>
            <person name="Lipzen A."/>
            <person name="He G."/>
            <person name="Yan M."/>
            <person name="Ng V."/>
            <person name="Cullen D."/>
            <person name="Martin F."/>
            <person name="Rosso M.-N."/>
            <person name="Henrissat B."/>
            <person name="Hibbett D."/>
            <person name="Martinez A.T."/>
            <person name="Grigoriev I.V."/>
        </authorList>
    </citation>
    <scope>NUCLEOTIDE SEQUENCE</scope>
    <source>
        <strain evidence="2">MF-IS2</strain>
    </source>
</reference>
<sequence length="95" mass="10728">MSIILMVPLVTIFLPLFTLTRLQIPTSNPLHPHSAKAISNSPWVSGVTQPRMVVLVLVILYFVPAKWLTRAVLGVIFVRLHCGIHVWLDVLFNLF</sequence>
<keyword evidence="1" id="KW-0812">Transmembrane</keyword>